<dbReference type="Gene3D" id="1.10.10.10">
    <property type="entry name" value="Winged helix-like DNA-binding domain superfamily/Winged helix DNA-binding domain"/>
    <property type="match status" value="1"/>
</dbReference>
<evidence type="ECO:0000313" key="3">
    <source>
        <dbReference type="Proteomes" id="UP000065521"/>
    </source>
</evidence>
<sequence length="275" mass="31155">MTTRTLRMHKTTLARKLVEQERANKKGGYARWYHTRDMPGSGIKTRLVCEKGAAGELHLMSEAEHAAFLEAWWRSDVVTIFDQYALNREKTRRAAASLNLDHPTYSGTGEPAVLSTDLVLVTRRDNLYGREAWSVKSTAPNGTAPLTRSQKIERRTWEDEGVPYKAVAAHGIHANRSKNLAWIFRAANETVGRDLDGEEVKARRAIERAIRQRRPMSVIDACRYVDRSLGLPAGSGIRAFRQLAGEKRIRFDLNVVDPLQLRLDDVWCCSSRNAR</sequence>
<dbReference type="InterPro" id="IPR014832">
    <property type="entry name" value="TnsA_C"/>
</dbReference>
<dbReference type="AlphaFoldDB" id="A0A102MMA2"/>
<dbReference type="Gene3D" id="3.40.1350.10">
    <property type="match status" value="1"/>
</dbReference>
<dbReference type="SUPFAM" id="SSF52980">
    <property type="entry name" value="Restriction endonuclease-like"/>
    <property type="match status" value="1"/>
</dbReference>
<protein>
    <submittedName>
        <fullName evidence="2">Transposase</fullName>
    </submittedName>
</protein>
<feature type="domain" description="TnsA endonuclease C-terminal" evidence="1">
    <location>
        <begin position="173"/>
        <end position="253"/>
    </location>
</feature>
<dbReference type="Proteomes" id="UP000065521">
    <property type="component" value="Unassembled WGS sequence"/>
</dbReference>
<accession>A0A102MMA2</accession>
<reference evidence="2 3" key="1">
    <citation type="submission" date="2015-11" db="EMBL/GenBank/DDBJ databases">
        <title>Expanding the genomic diversity of Burkholderia species for the development of highly accurate diagnostics.</title>
        <authorList>
            <person name="Sahl J."/>
            <person name="Keim P."/>
            <person name="Wagner D."/>
        </authorList>
    </citation>
    <scope>NUCLEOTIDE SEQUENCE [LARGE SCALE GENOMIC DNA]</scope>
    <source>
        <strain evidence="2 3">RF32-BP4</strain>
    </source>
</reference>
<dbReference type="InterPro" id="IPR011335">
    <property type="entry name" value="Restrct_endonuc-II-like"/>
</dbReference>
<dbReference type="GO" id="GO:0003676">
    <property type="term" value="F:nucleic acid binding"/>
    <property type="evidence" value="ECO:0007669"/>
    <property type="project" value="InterPro"/>
</dbReference>
<organism evidence="2 3">
    <name type="scientific">Burkholderia ubonensis</name>
    <dbReference type="NCBI Taxonomy" id="101571"/>
    <lineage>
        <taxon>Bacteria</taxon>
        <taxon>Pseudomonadati</taxon>
        <taxon>Pseudomonadota</taxon>
        <taxon>Betaproteobacteria</taxon>
        <taxon>Burkholderiales</taxon>
        <taxon>Burkholderiaceae</taxon>
        <taxon>Burkholderia</taxon>
        <taxon>Burkholderia cepacia complex</taxon>
    </lineage>
</organism>
<dbReference type="CDD" id="cd22362">
    <property type="entry name" value="TnsA_endonuclease-like"/>
    <property type="match status" value="1"/>
</dbReference>
<evidence type="ECO:0000259" key="1">
    <source>
        <dbReference type="Pfam" id="PF08721"/>
    </source>
</evidence>
<gene>
    <name evidence="2" type="ORF">WI38_13025</name>
</gene>
<name>A0A102MMA2_9BURK</name>
<dbReference type="InterPro" id="IPR036388">
    <property type="entry name" value="WH-like_DNA-bd_sf"/>
</dbReference>
<dbReference type="Pfam" id="PF08721">
    <property type="entry name" value="Tn7_Tnp_TnsA_C"/>
    <property type="match status" value="1"/>
</dbReference>
<dbReference type="EMBL" id="LOTN01000024">
    <property type="protein sequence ID" value="KUZ91653.1"/>
    <property type="molecule type" value="Genomic_DNA"/>
</dbReference>
<dbReference type="InterPro" id="IPR011856">
    <property type="entry name" value="tRNA_endonuc-like_dom_sf"/>
</dbReference>
<proteinExistence type="predicted"/>
<evidence type="ECO:0000313" key="2">
    <source>
        <dbReference type="EMBL" id="KUZ91653.1"/>
    </source>
</evidence>
<comment type="caution">
    <text evidence="2">The sequence shown here is derived from an EMBL/GenBank/DDBJ whole genome shotgun (WGS) entry which is preliminary data.</text>
</comment>